<reference evidence="7 8" key="1">
    <citation type="submission" date="2020-08" db="EMBL/GenBank/DDBJ databases">
        <title>Novel species isolated from subtropical streams in China.</title>
        <authorList>
            <person name="Lu H."/>
        </authorList>
    </citation>
    <scope>NUCLEOTIDE SEQUENCE [LARGE SCALE GENOMIC DNA]</scope>
    <source>
        <strain evidence="7 8">KACC 16656</strain>
    </source>
</reference>
<evidence type="ECO:0000256" key="4">
    <source>
        <dbReference type="ARBA" id="ARBA00023136"/>
    </source>
</evidence>
<organism evidence="7 8">
    <name type="scientific">Undibacterium seohonense</name>
    <dbReference type="NCBI Taxonomy" id="1344950"/>
    <lineage>
        <taxon>Bacteria</taxon>
        <taxon>Pseudomonadati</taxon>
        <taxon>Pseudomonadota</taxon>
        <taxon>Betaproteobacteria</taxon>
        <taxon>Burkholderiales</taxon>
        <taxon>Oxalobacteraceae</taxon>
        <taxon>Undibacterium</taxon>
    </lineage>
</organism>
<evidence type="ECO:0000313" key="8">
    <source>
        <dbReference type="Proteomes" id="UP000648257"/>
    </source>
</evidence>
<dbReference type="EMBL" id="JACOFW010000020">
    <property type="protein sequence ID" value="MBC3808779.1"/>
    <property type="molecule type" value="Genomic_DNA"/>
</dbReference>
<dbReference type="RefSeq" id="WP_186923847.1">
    <property type="nucleotide sequence ID" value="NZ_JACOFW010000020.1"/>
</dbReference>
<comment type="caution">
    <text evidence="7">The sequence shown here is derived from an EMBL/GenBank/DDBJ whole genome shotgun (WGS) entry which is preliminary data.</text>
</comment>
<feature type="transmembrane region" description="Helical" evidence="5">
    <location>
        <begin position="63"/>
        <end position="87"/>
    </location>
</feature>
<feature type="transmembrane region" description="Helical" evidence="5">
    <location>
        <begin position="246"/>
        <end position="266"/>
    </location>
</feature>
<keyword evidence="8" id="KW-1185">Reference proteome</keyword>
<dbReference type="InterPro" id="IPR037185">
    <property type="entry name" value="EmrE-like"/>
</dbReference>
<accession>A0ABR6X7B2</accession>
<dbReference type="PANTHER" id="PTHR32322">
    <property type="entry name" value="INNER MEMBRANE TRANSPORTER"/>
    <property type="match status" value="1"/>
</dbReference>
<gene>
    <name evidence="7" type="ORF">H8K52_15665</name>
</gene>
<dbReference type="SUPFAM" id="SSF103481">
    <property type="entry name" value="Multidrug resistance efflux transporter EmrE"/>
    <property type="match status" value="2"/>
</dbReference>
<feature type="transmembrane region" description="Helical" evidence="5">
    <location>
        <begin position="121"/>
        <end position="140"/>
    </location>
</feature>
<keyword evidence="3 5" id="KW-1133">Transmembrane helix</keyword>
<dbReference type="InterPro" id="IPR000620">
    <property type="entry name" value="EamA_dom"/>
</dbReference>
<feature type="transmembrane region" description="Helical" evidence="5">
    <location>
        <begin position="212"/>
        <end position="234"/>
    </location>
</feature>
<feature type="transmembrane region" description="Helical" evidence="5">
    <location>
        <begin position="38"/>
        <end position="56"/>
    </location>
</feature>
<sequence length="314" mass="33432">MTHTQLKPVHMITALIVIVLWGMNFVVIKIGLKGIPPLLLAALRFTFVAFPAIFFLNRPKVALKWLIIYAATISFAQFAFLFSAVAVGMPAGLASLVLQAQAFFTVGLAALIFGDKLKTSNVLGIFIASLGLILLGSASINASSAQVSTAGFVLTLCAALSWACGNIVSKKMGSVNMLSLVAWSALLPIIPFFVLSCLMDGVNVVWHSLTHISLTAMLVILYLSGAASLIGYTLWGKLLAALPTHVVAPMSLLVPVVGLSSAWILLDESLNHTQIIGALIVMAGLLFNVFGQKLIDVIRKKQEKSSMPNDQSQG</sequence>
<dbReference type="Proteomes" id="UP000648257">
    <property type="component" value="Unassembled WGS sequence"/>
</dbReference>
<feature type="transmembrane region" description="Helical" evidence="5">
    <location>
        <begin position="180"/>
        <end position="206"/>
    </location>
</feature>
<evidence type="ECO:0000256" key="1">
    <source>
        <dbReference type="ARBA" id="ARBA00004141"/>
    </source>
</evidence>
<evidence type="ECO:0000256" key="3">
    <source>
        <dbReference type="ARBA" id="ARBA00022989"/>
    </source>
</evidence>
<evidence type="ECO:0000256" key="2">
    <source>
        <dbReference type="ARBA" id="ARBA00022692"/>
    </source>
</evidence>
<feature type="domain" description="EamA" evidence="6">
    <location>
        <begin position="151"/>
        <end position="289"/>
    </location>
</feature>
<keyword evidence="2 5" id="KW-0812">Transmembrane</keyword>
<evidence type="ECO:0000259" key="6">
    <source>
        <dbReference type="Pfam" id="PF00892"/>
    </source>
</evidence>
<proteinExistence type="predicted"/>
<keyword evidence="4 5" id="KW-0472">Membrane</keyword>
<feature type="domain" description="EamA" evidence="6">
    <location>
        <begin position="11"/>
        <end position="135"/>
    </location>
</feature>
<comment type="subcellular location">
    <subcellularLocation>
        <location evidence="1">Membrane</location>
        <topology evidence="1">Multi-pass membrane protein</topology>
    </subcellularLocation>
</comment>
<feature type="transmembrane region" description="Helical" evidence="5">
    <location>
        <begin position="146"/>
        <end position="168"/>
    </location>
</feature>
<dbReference type="InterPro" id="IPR050638">
    <property type="entry name" value="AA-Vitamin_Transporters"/>
</dbReference>
<evidence type="ECO:0000313" key="7">
    <source>
        <dbReference type="EMBL" id="MBC3808779.1"/>
    </source>
</evidence>
<dbReference type="Pfam" id="PF00892">
    <property type="entry name" value="EamA"/>
    <property type="match status" value="2"/>
</dbReference>
<protein>
    <submittedName>
        <fullName evidence="7">EamA family transporter</fullName>
    </submittedName>
</protein>
<feature type="transmembrane region" description="Helical" evidence="5">
    <location>
        <begin position="93"/>
        <end position="114"/>
    </location>
</feature>
<feature type="transmembrane region" description="Helical" evidence="5">
    <location>
        <begin position="272"/>
        <end position="291"/>
    </location>
</feature>
<name>A0ABR6X7B2_9BURK</name>
<feature type="transmembrane region" description="Helical" evidence="5">
    <location>
        <begin position="12"/>
        <end position="32"/>
    </location>
</feature>
<evidence type="ECO:0000256" key="5">
    <source>
        <dbReference type="SAM" id="Phobius"/>
    </source>
</evidence>
<dbReference type="PANTHER" id="PTHR32322:SF9">
    <property type="entry name" value="AMINO-ACID METABOLITE EFFLUX PUMP-RELATED"/>
    <property type="match status" value="1"/>
</dbReference>